<name>A0A0D8XNB6_DICVI</name>
<dbReference type="STRING" id="29172.A0A0D8XNB6"/>
<organism evidence="1 2">
    <name type="scientific">Dictyocaulus viviparus</name>
    <name type="common">Bovine lungworm</name>
    <dbReference type="NCBI Taxonomy" id="29172"/>
    <lineage>
        <taxon>Eukaryota</taxon>
        <taxon>Metazoa</taxon>
        <taxon>Ecdysozoa</taxon>
        <taxon>Nematoda</taxon>
        <taxon>Chromadorea</taxon>
        <taxon>Rhabditida</taxon>
        <taxon>Rhabditina</taxon>
        <taxon>Rhabditomorpha</taxon>
        <taxon>Strongyloidea</taxon>
        <taxon>Metastrongylidae</taxon>
        <taxon>Dictyocaulus</taxon>
    </lineage>
</organism>
<sequence>MPVSVCENSDSSDGYCGSPCSELSDVEKRRINRQLFMMPVSVCENSDSSDGYCGSPCSELSDVEKRRINRQLFMAFPPEEARVPGQRMFVFIRGYDSLLMEDVEESDVFFHADKCAVVKFDHEGCSVQSREPSENLYRWMRVVPFIVHGKV</sequence>
<dbReference type="EMBL" id="KN716372">
    <property type="protein sequence ID" value="KJH46040.1"/>
    <property type="molecule type" value="Genomic_DNA"/>
</dbReference>
<accession>A0A0D8XNB6</accession>
<dbReference type="AlphaFoldDB" id="A0A0D8XNB6"/>
<dbReference type="Proteomes" id="UP000053766">
    <property type="component" value="Unassembled WGS sequence"/>
</dbReference>
<evidence type="ECO:0000313" key="1">
    <source>
        <dbReference type="EMBL" id="KJH46040.1"/>
    </source>
</evidence>
<reference evidence="1 2" key="1">
    <citation type="submission" date="2013-11" db="EMBL/GenBank/DDBJ databases">
        <title>Draft genome of the bovine lungworm Dictyocaulus viviparus.</title>
        <authorList>
            <person name="Mitreva M."/>
        </authorList>
    </citation>
    <scope>NUCLEOTIDE SEQUENCE [LARGE SCALE GENOMIC DNA]</scope>
    <source>
        <strain evidence="1 2">HannoverDv2000</strain>
    </source>
</reference>
<keyword evidence="2" id="KW-1185">Reference proteome</keyword>
<evidence type="ECO:0000313" key="2">
    <source>
        <dbReference type="Proteomes" id="UP000053766"/>
    </source>
</evidence>
<protein>
    <submittedName>
        <fullName evidence="1">Uncharacterized protein</fullName>
    </submittedName>
</protein>
<dbReference type="OrthoDB" id="5828773at2759"/>
<proteinExistence type="predicted"/>
<gene>
    <name evidence="1" type="ORF">DICVIV_07890</name>
</gene>
<reference evidence="2" key="2">
    <citation type="journal article" date="2016" name="Sci. Rep.">
        <title>Dictyocaulus viviparus genome, variome and transcriptome elucidate lungworm biology and support future intervention.</title>
        <authorList>
            <person name="McNulty S.N."/>
            <person name="Strube C."/>
            <person name="Rosa B.A."/>
            <person name="Martin J.C."/>
            <person name="Tyagi R."/>
            <person name="Choi Y.J."/>
            <person name="Wang Q."/>
            <person name="Hallsworth Pepin K."/>
            <person name="Zhang X."/>
            <person name="Ozersky P."/>
            <person name="Wilson R.K."/>
            <person name="Sternberg P.W."/>
            <person name="Gasser R.B."/>
            <person name="Mitreva M."/>
        </authorList>
    </citation>
    <scope>NUCLEOTIDE SEQUENCE [LARGE SCALE GENOMIC DNA]</scope>
    <source>
        <strain evidence="2">HannoverDv2000</strain>
    </source>
</reference>